<evidence type="ECO:0000256" key="1">
    <source>
        <dbReference type="SAM" id="MobiDB-lite"/>
    </source>
</evidence>
<dbReference type="AlphaFoldDB" id="A0A2T7PEG5"/>
<name>A0A2T7PEG5_POMCA</name>
<organism evidence="2 3">
    <name type="scientific">Pomacea canaliculata</name>
    <name type="common">Golden apple snail</name>
    <dbReference type="NCBI Taxonomy" id="400727"/>
    <lineage>
        <taxon>Eukaryota</taxon>
        <taxon>Metazoa</taxon>
        <taxon>Spiralia</taxon>
        <taxon>Lophotrochozoa</taxon>
        <taxon>Mollusca</taxon>
        <taxon>Gastropoda</taxon>
        <taxon>Caenogastropoda</taxon>
        <taxon>Architaenioglossa</taxon>
        <taxon>Ampullarioidea</taxon>
        <taxon>Ampullariidae</taxon>
        <taxon>Pomacea</taxon>
    </lineage>
</organism>
<feature type="compositionally biased region" description="Basic and acidic residues" evidence="1">
    <location>
        <begin position="99"/>
        <end position="127"/>
    </location>
</feature>
<proteinExistence type="predicted"/>
<gene>
    <name evidence="2" type="ORF">C0Q70_07232</name>
</gene>
<reference evidence="2 3" key="1">
    <citation type="submission" date="2018-04" db="EMBL/GenBank/DDBJ databases">
        <title>The genome of golden apple snail Pomacea canaliculata provides insight into stress tolerance and invasive adaptation.</title>
        <authorList>
            <person name="Liu C."/>
            <person name="Liu B."/>
            <person name="Ren Y."/>
            <person name="Zhang Y."/>
            <person name="Wang H."/>
            <person name="Li S."/>
            <person name="Jiang F."/>
            <person name="Yin L."/>
            <person name="Zhang G."/>
            <person name="Qian W."/>
            <person name="Fan W."/>
        </authorList>
    </citation>
    <scope>NUCLEOTIDE SEQUENCE [LARGE SCALE GENOMIC DNA]</scope>
    <source>
        <strain evidence="2">SZHN2017</strain>
        <tissue evidence="2">Muscle</tissue>
    </source>
</reference>
<evidence type="ECO:0000313" key="2">
    <source>
        <dbReference type="EMBL" id="PVD31814.1"/>
    </source>
</evidence>
<evidence type="ECO:0000313" key="3">
    <source>
        <dbReference type="Proteomes" id="UP000245119"/>
    </source>
</evidence>
<dbReference type="Proteomes" id="UP000245119">
    <property type="component" value="Linkage Group LG4"/>
</dbReference>
<comment type="caution">
    <text evidence="2">The sequence shown here is derived from an EMBL/GenBank/DDBJ whole genome shotgun (WGS) entry which is preliminary data.</text>
</comment>
<feature type="region of interest" description="Disordered" evidence="1">
    <location>
        <begin position="68"/>
        <end position="127"/>
    </location>
</feature>
<accession>A0A2T7PEG5</accession>
<protein>
    <submittedName>
        <fullName evidence="2">Uncharacterized protein</fullName>
    </submittedName>
</protein>
<keyword evidence="3" id="KW-1185">Reference proteome</keyword>
<dbReference type="EMBL" id="PZQS01000004">
    <property type="protein sequence ID" value="PVD31814.1"/>
    <property type="molecule type" value="Genomic_DNA"/>
</dbReference>
<sequence length="127" mass="14137">MIPRYTLQTDALTPAPLSYFRINQCTCCYRSYRNLARVDSNTKTINGDCGISCVCRSVVLIWNYASKGSSAQPPELATAPAVDDGAEGDADEVGPQKQLVHDSRGWRHALLRDETNSAQTEDQKEWR</sequence>